<dbReference type="Proteomes" id="UP000479190">
    <property type="component" value="Unassembled WGS sequence"/>
</dbReference>
<protein>
    <submittedName>
        <fullName evidence="1">Uncharacterized protein</fullName>
    </submittedName>
</protein>
<proteinExistence type="predicted"/>
<accession>A0A6H5HVW1</accession>
<sequence>MFLPRNFSIDDGEGLFKMDRSMDSEQENFDDDSDDEDINVDLEDYNFLSENEGDVEASNKATGPIQLPLLDFRIPAPSNQYLKSASLLMYQTMRCPESAGHRDDVDSVKMMFELGNEKYPLWLVHGALKSAVSNGLVNLAKLLLRRCADQELNSSLPENFYYPWIDEVTRILVFQEPSRRRLGSLEICVEDNRRNTTAGNYCTWLYATARKRR</sequence>
<organism evidence="1 2">
    <name type="scientific">Trichogramma brassicae</name>
    <dbReference type="NCBI Taxonomy" id="86971"/>
    <lineage>
        <taxon>Eukaryota</taxon>
        <taxon>Metazoa</taxon>
        <taxon>Ecdysozoa</taxon>
        <taxon>Arthropoda</taxon>
        <taxon>Hexapoda</taxon>
        <taxon>Insecta</taxon>
        <taxon>Pterygota</taxon>
        <taxon>Neoptera</taxon>
        <taxon>Endopterygota</taxon>
        <taxon>Hymenoptera</taxon>
        <taxon>Apocrita</taxon>
        <taxon>Proctotrupomorpha</taxon>
        <taxon>Chalcidoidea</taxon>
        <taxon>Trichogrammatidae</taxon>
        <taxon>Trichogramma</taxon>
    </lineage>
</organism>
<name>A0A6H5HVW1_9HYME</name>
<evidence type="ECO:0000313" key="2">
    <source>
        <dbReference type="Proteomes" id="UP000479190"/>
    </source>
</evidence>
<keyword evidence="2" id="KW-1185">Reference proteome</keyword>
<reference evidence="1 2" key="1">
    <citation type="submission" date="2020-02" db="EMBL/GenBank/DDBJ databases">
        <authorList>
            <person name="Ferguson B K."/>
        </authorList>
    </citation>
    <scope>NUCLEOTIDE SEQUENCE [LARGE SCALE GENOMIC DNA]</scope>
</reference>
<dbReference type="AlphaFoldDB" id="A0A6H5HVW1"/>
<evidence type="ECO:0000313" key="1">
    <source>
        <dbReference type="EMBL" id="CAB0029759.1"/>
    </source>
</evidence>
<gene>
    <name evidence="1" type="ORF">TBRA_LOCUS1785</name>
</gene>
<dbReference type="EMBL" id="CADCXV010000340">
    <property type="protein sequence ID" value="CAB0029759.1"/>
    <property type="molecule type" value="Genomic_DNA"/>
</dbReference>